<evidence type="ECO:0000256" key="12">
    <source>
        <dbReference type="ARBA" id="ARBA00053664"/>
    </source>
</evidence>
<gene>
    <name evidence="16" type="ORF">ENG47_00345</name>
</gene>
<keyword evidence="9" id="KW-0648">Protein biosynthesis</keyword>
<comment type="subunit">
    <text evidence="2">Homodimer.</text>
</comment>
<keyword evidence="6 16" id="KW-0436">Ligase</keyword>
<evidence type="ECO:0000256" key="10">
    <source>
        <dbReference type="ARBA" id="ARBA00023146"/>
    </source>
</evidence>
<dbReference type="Pfam" id="PF03129">
    <property type="entry name" value="HGTP_anticodon"/>
    <property type="match status" value="1"/>
</dbReference>
<dbReference type="NCBIfam" id="TIGR00409">
    <property type="entry name" value="proS_fam_II"/>
    <property type="match status" value="1"/>
</dbReference>
<comment type="similarity">
    <text evidence="13">Belongs to the class-II aminoacyl-tRNA synthetase family. ProS type 1 subfamily.</text>
</comment>
<accession>A0A7V0MY56</accession>
<comment type="catalytic activity">
    <reaction evidence="11">
        <text>tRNA(Pro) + L-proline + ATP = L-prolyl-tRNA(Pro) + AMP + diphosphate</text>
        <dbReference type="Rhea" id="RHEA:14305"/>
        <dbReference type="Rhea" id="RHEA-COMP:9700"/>
        <dbReference type="Rhea" id="RHEA-COMP:9702"/>
        <dbReference type="ChEBI" id="CHEBI:30616"/>
        <dbReference type="ChEBI" id="CHEBI:33019"/>
        <dbReference type="ChEBI" id="CHEBI:60039"/>
        <dbReference type="ChEBI" id="CHEBI:78442"/>
        <dbReference type="ChEBI" id="CHEBI:78532"/>
        <dbReference type="ChEBI" id="CHEBI:456215"/>
        <dbReference type="EC" id="6.1.1.15"/>
    </reaction>
</comment>
<evidence type="ECO:0000256" key="3">
    <source>
        <dbReference type="ARBA" id="ARBA00012831"/>
    </source>
</evidence>
<dbReference type="Gene3D" id="3.30.930.10">
    <property type="entry name" value="Bira Bifunctional Protein, Domain 2"/>
    <property type="match status" value="2"/>
</dbReference>
<dbReference type="InterPro" id="IPR006195">
    <property type="entry name" value="aa-tRNA-synth_II"/>
</dbReference>
<dbReference type="InterPro" id="IPR002314">
    <property type="entry name" value="aa-tRNA-synt_IIb"/>
</dbReference>
<evidence type="ECO:0000256" key="7">
    <source>
        <dbReference type="ARBA" id="ARBA00022741"/>
    </source>
</evidence>
<dbReference type="Gene3D" id="3.90.960.10">
    <property type="entry name" value="YbaK/aminoacyl-tRNA synthetase-associated domain"/>
    <property type="match status" value="1"/>
</dbReference>
<dbReference type="Pfam" id="PF04073">
    <property type="entry name" value="tRNA_edit"/>
    <property type="match status" value="1"/>
</dbReference>
<dbReference type="InterPro" id="IPR036754">
    <property type="entry name" value="YbaK/aa-tRNA-synt-asso_dom_sf"/>
</dbReference>
<dbReference type="NCBIfam" id="NF006625">
    <property type="entry name" value="PRK09194.1"/>
    <property type="match status" value="1"/>
</dbReference>
<evidence type="ECO:0000256" key="4">
    <source>
        <dbReference type="ARBA" id="ARBA00019110"/>
    </source>
</evidence>
<dbReference type="GO" id="GO:0005524">
    <property type="term" value="F:ATP binding"/>
    <property type="evidence" value="ECO:0007669"/>
    <property type="project" value="UniProtKB-KW"/>
</dbReference>
<dbReference type="PANTHER" id="PTHR42753:SF2">
    <property type="entry name" value="PROLINE--TRNA LIGASE"/>
    <property type="match status" value="1"/>
</dbReference>
<dbReference type="GO" id="GO:0005829">
    <property type="term" value="C:cytosol"/>
    <property type="evidence" value="ECO:0007669"/>
    <property type="project" value="TreeGrafter"/>
</dbReference>
<dbReference type="InterPro" id="IPR007214">
    <property type="entry name" value="YbaK/aa-tRNA-synth-assoc-dom"/>
</dbReference>
<evidence type="ECO:0000313" key="16">
    <source>
        <dbReference type="EMBL" id="HDN84189.1"/>
    </source>
</evidence>
<organism evidence="16">
    <name type="scientific">Aerophobetes bacterium</name>
    <dbReference type="NCBI Taxonomy" id="2030807"/>
    <lineage>
        <taxon>Bacteria</taxon>
        <taxon>Candidatus Aerophobota</taxon>
    </lineage>
</organism>
<dbReference type="SUPFAM" id="SSF55681">
    <property type="entry name" value="Class II aaRS and biotin synthetases"/>
    <property type="match status" value="1"/>
</dbReference>
<evidence type="ECO:0000256" key="6">
    <source>
        <dbReference type="ARBA" id="ARBA00022598"/>
    </source>
</evidence>
<dbReference type="AlphaFoldDB" id="A0A7V0MY56"/>
<evidence type="ECO:0000256" key="5">
    <source>
        <dbReference type="ARBA" id="ARBA00022490"/>
    </source>
</evidence>
<dbReference type="InterPro" id="IPR050062">
    <property type="entry name" value="Pro-tRNA_synthetase"/>
</dbReference>
<evidence type="ECO:0000256" key="1">
    <source>
        <dbReference type="ARBA" id="ARBA00004496"/>
    </source>
</evidence>
<dbReference type="InterPro" id="IPR002316">
    <property type="entry name" value="Pro-tRNA-ligase_IIa"/>
</dbReference>
<name>A0A7V0MY56_UNCAE</name>
<dbReference type="GO" id="GO:0002161">
    <property type="term" value="F:aminoacyl-tRNA deacylase activity"/>
    <property type="evidence" value="ECO:0007669"/>
    <property type="project" value="InterPro"/>
</dbReference>
<dbReference type="SUPFAM" id="SSF52954">
    <property type="entry name" value="Class II aaRS ABD-related"/>
    <property type="match status" value="1"/>
</dbReference>
<comment type="function">
    <text evidence="12">Catalyzes the attachment of proline to tRNA(Pro) in a two-step reaction: proline is first activated by ATP to form Pro-AMP and then transferred to the acceptor end of tRNA(Pro). As ProRS can inadvertently accommodate and process non-cognate amino acids such as alanine and cysteine, to avoid such errors it has two additional distinct editing activities against alanine. One activity is designated as 'pretransfer' editing and involves the tRNA(Pro)-independent hydrolysis of activated Ala-AMP. The other activity is designated 'posttransfer' editing and involves deacylation of mischarged Ala-tRNA(Pro). The misacylated Cys-tRNA(Pro) is not edited by ProRS.</text>
</comment>
<dbReference type="CDD" id="cd04334">
    <property type="entry name" value="ProRS-INS"/>
    <property type="match status" value="1"/>
</dbReference>
<proteinExistence type="inferred from homology"/>
<dbReference type="Pfam" id="PF00587">
    <property type="entry name" value="tRNA-synt_2b"/>
    <property type="match status" value="1"/>
</dbReference>
<keyword evidence="10" id="KW-0030">Aminoacyl-tRNA synthetase</keyword>
<evidence type="ECO:0000256" key="11">
    <source>
        <dbReference type="ARBA" id="ARBA00047671"/>
    </source>
</evidence>
<keyword evidence="8" id="KW-0067">ATP-binding</keyword>
<comment type="caution">
    <text evidence="16">The sequence shown here is derived from an EMBL/GenBank/DDBJ whole genome shotgun (WGS) entry which is preliminary data.</text>
</comment>
<dbReference type="EC" id="6.1.1.15" evidence="3 14"/>
<evidence type="ECO:0000256" key="13">
    <source>
        <dbReference type="ARBA" id="ARBA00060755"/>
    </source>
</evidence>
<reference evidence="16" key="1">
    <citation type="journal article" date="2020" name="mSystems">
        <title>Genome- and Community-Level Interaction Insights into Carbon Utilization and Element Cycling Functions of Hydrothermarchaeota in Hydrothermal Sediment.</title>
        <authorList>
            <person name="Zhou Z."/>
            <person name="Liu Y."/>
            <person name="Xu W."/>
            <person name="Pan J."/>
            <person name="Luo Z.H."/>
            <person name="Li M."/>
        </authorList>
    </citation>
    <scope>NUCLEOTIDE SEQUENCE [LARGE SCALE GENOMIC DNA]</scope>
    <source>
        <strain evidence="16">HyVt-219</strain>
    </source>
</reference>
<evidence type="ECO:0000256" key="9">
    <source>
        <dbReference type="ARBA" id="ARBA00022917"/>
    </source>
</evidence>
<sequence>MISIVKEEMDRIGAQQLLLPFVQPAELWKKTGRWDEYGQELLRFQDRKGSWFVLSPTHEELITRLAGDILTSYRKLPVVVYQIQIKFRDEPRPRGGVIRSREFWMKDAYSFCQDDEQMGKIYKEMQSAYERIFSRCGLSYKVVEAESGPIGGDVSHEFISLAPNGEDRIVECDSCGYSAKLERARSRVKMESKEREKALEEVNTPDVKTVDEVANFLNIPLAKILKTVVYQTERGLLGVVVRGDHRINEDKLKKLVKLEELNLAPDELIYENIGVEVGFVGPVGVDNWCLIVDEAVMQGRNFVAGANKKDTHFINVNPGRDFSPEIIGDIRYVLPGDECPVCGASLKVKRGIEIGHLFKLGDRYSSKLGAFFLDQKGKKHPLIMGCYGIGISRLPAAIIEQNNDKDGIIWPREVAPFDCVVIPAGDEVFDFSREVYLNLKDSPIEVVWDNRDISAGMKFKDSDLVGIPFKVIVGRTFLKEGKIEIKKRGSGEIIKVSKKDLTAKLMELIQDGG</sequence>
<keyword evidence="5" id="KW-0963">Cytoplasm</keyword>
<dbReference type="FunFam" id="3.30.930.10:FF:000065">
    <property type="entry name" value="Proline--tRNA ligase"/>
    <property type="match status" value="1"/>
</dbReference>
<dbReference type="SUPFAM" id="SSF55826">
    <property type="entry name" value="YbaK/ProRS associated domain"/>
    <property type="match status" value="1"/>
</dbReference>
<evidence type="ECO:0000259" key="15">
    <source>
        <dbReference type="PROSITE" id="PS50862"/>
    </source>
</evidence>
<dbReference type="GO" id="GO:0004827">
    <property type="term" value="F:proline-tRNA ligase activity"/>
    <property type="evidence" value="ECO:0007669"/>
    <property type="project" value="UniProtKB-UniRule"/>
</dbReference>
<dbReference type="InterPro" id="IPR004500">
    <property type="entry name" value="Pro-tRNA-synth_IIa_bac-type"/>
</dbReference>
<dbReference type="InterPro" id="IPR044140">
    <property type="entry name" value="ProRS_anticodon_short"/>
</dbReference>
<protein>
    <recommendedName>
        <fullName evidence="4 14">Proline--tRNA ligase</fullName>
        <ecNumber evidence="3 14">6.1.1.15</ecNumber>
    </recommendedName>
</protein>
<evidence type="ECO:0000256" key="2">
    <source>
        <dbReference type="ARBA" id="ARBA00011738"/>
    </source>
</evidence>
<dbReference type="GO" id="GO:0006433">
    <property type="term" value="P:prolyl-tRNA aminoacylation"/>
    <property type="evidence" value="ECO:0007669"/>
    <property type="project" value="UniProtKB-UniRule"/>
</dbReference>
<dbReference type="PRINTS" id="PR01046">
    <property type="entry name" value="TRNASYNTHPRO"/>
</dbReference>
<dbReference type="Proteomes" id="UP000885660">
    <property type="component" value="Unassembled WGS sequence"/>
</dbReference>
<dbReference type="CDD" id="cd00861">
    <property type="entry name" value="ProRS_anticodon_short"/>
    <property type="match status" value="1"/>
</dbReference>
<keyword evidence="7" id="KW-0547">Nucleotide-binding</keyword>
<evidence type="ECO:0000256" key="14">
    <source>
        <dbReference type="NCBIfam" id="TIGR00409"/>
    </source>
</evidence>
<evidence type="ECO:0000256" key="8">
    <source>
        <dbReference type="ARBA" id="ARBA00022840"/>
    </source>
</evidence>
<dbReference type="Gene3D" id="3.40.50.800">
    <property type="entry name" value="Anticodon-binding domain"/>
    <property type="match status" value="1"/>
</dbReference>
<feature type="domain" description="Aminoacyl-transfer RNA synthetases class-II family profile" evidence="15">
    <location>
        <begin position="1"/>
        <end position="411"/>
    </location>
</feature>
<comment type="subcellular location">
    <subcellularLocation>
        <location evidence="1">Cytoplasm</location>
    </subcellularLocation>
</comment>
<dbReference type="EMBL" id="DRBC01000023">
    <property type="protein sequence ID" value="HDN84189.1"/>
    <property type="molecule type" value="Genomic_DNA"/>
</dbReference>
<dbReference type="InterPro" id="IPR004154">
    <property type="entry name" value="Anticodon-bd"/>
</dbReference>
<dbReference type="PROSITE" id="PS50862">
    <property type="entry name" value="AA_TRNA_LIGASE_II"/>
    <property type="match status" value="1"/>
</dbReference>
<dbReference type="InterPro" id="IPR036621">
    <property type="entry name" value="Anticodon-bd_dom_sf"/>
</dbReference>
<dbReference type="InterPro" id="IPR045864">
    <property type="entry name" value="aa-tRNA-synth_II/BPL/LPL"/>
</dbReference>
<dbReference type="PANTHER" id="PTHR42753">
    <property type="entry name" value="MITOCHONDRIAL RIBOSOME PROTEIN L39/PROLYL-TRNA LIGASE FAMILY MEMBER"/>
    <property type="match status" value="1"/>
</dbReference>